<dbReference type="EMBL" id="JANPWB010000009">
    <property type="protein sequence ID" value="KAJ1157922.1"/>
    <property type="molecule type" value="Genomic_DNA"/>
</dbReference>
<evidence type="ECO:0000313" key="1">
    <source>
        <dbReference type="EMBL" id="KAJ1157922.1"/>
    </source>
</evidence>
<accession>A0AAV7S1Q7</accession>
<evidence type="ECO:0000313" key="2">
    <source>
        <dbReference type="Proteomes" id="UP001066276"/>
    </source>
</evidence>
<protein>
    <submittedName>
        <fullName evidence="1">Uncharacterized protein</fullName>
    </submittedName>
</protein>
<name>A0AAV7S1Q7_PLEWA</name>
<comment type="caution">
    <text evidence="1">The sequence shown here is derived from an EMBL/GenBank/DDBJ whole genome shotgun (WGS) entry which is preliminary data.</text>
</comment>
<proteinExistence type="predicted"/>
<sequence>MLPKSDPACPRCTVPEANFDRMVWDFPLLSAAWRHITETTAEITNHALVLNPESYLLGLHQWAKGDKQFHRFIDLAFITFKRLIATHWKAPHVPSHVRWLQGLLQWSHAKAQTLRLLQSKGLAGGGCEVWDAFTVNIEAENDT</sequence>
<dbReference type="AlphaFoldDB" id="A0AAV7S1Q7"/>
<dbReference type="Proteomes" id="UP001066276">
    <property type="component" value="Chromosome 5"/>
</dbReference>
<keyword evidence="2" id="KW-1185">Reference proteome</keyword>
<organism evidence="1 2">
    <name type="scientific">Pleurodeles waltl</name>
    <name type="common">Iberian ribbed newt</name>
    <dbReference type="NCBI Taxonomy" id="8319"/>
    <lineage>
        <taxon>Eukaryota</taxon>
        <taxon>Metazoa</taxon>
        <taxon>Chordata</taxon>
        <taxon>Craniata</taxon>
        <taxon>Vertebrata</taxon>
        <taxon>Euteleostomi</taxon>
        <taxon>Amphibia</taxon>
        <taxon>Batrachia</taxon>
        <taxon>Caudata</taxon>
        <taxon>Salamandroidea</taxon>
        <taxon>Salamandridae</taxon>
        <taxon>Pleurodelinae</taxon>
        <taxon>Pleurodeles</taxon>
    </lineage>
</organism>
<gene>
    <name evidence="1" type="ORF">NDU88_010619</name>
</gene>
<reference evidence="1" key="1">
    <citation type="journal article" date="2022" name="bioRxiv">
        <title>Sequencing and chromosome-scale assembly of the giantPleurodeles waltlgenome.</title>
        <authorList>
            <person name="Brown T."/>
            <person name="Elewa A."/>
            <person name="Iarovenko S."/>
            <person name="Subramanian E."/>
            <person name="Araus A.J."/>
            <person name="Petzold A."/>
            <person name="Susuki M."/>
            <person name="Suzuki K.-i.T."/>
            <person name="Hayashi T."/>
            <person name="Toyoda A."/>
            <person name="Oliveira C."/>
            <person name="Osipova E."/>
            <person name="Leigh N.D."/>
            <person name="Simon A."/>
            <person name="Yun M.H."/>
        </authorList>
    </citation>
    <scope>NUCLEOTIDE SEQUENCE</scope>
    <source>
        <strain evidence="1">20211129_DDA</strain>
        <tissue evidence="1">Liver</tissue>
    </source>
</reference>